<keyword evidence="4 6" id="KW-0663">Pyridoxal phosphate</keyword>
<evidence type="ECO:0000313" key="12">
    <source>
        <dbReference type="Proteomes" id="UP000564644"/>
    </source>
</evidence>
<dbReference type="InterPro" id="IPR000821">
    <property type="entry name" value="Ala_racemase"/>
</dbReference>
<dbReference type="GO" id="GO:0016747">
    <property type="term" value="F:acyltransferase activity, transferring groups other than amino-acyl groups"/>
    <property type="evidence" value="ECO:0007669"/>
    <property type="project" value="InterPro"/>
</dbReference>
<evidence type="ECO:0000313" key="11">
    <source>
        <dbReference type="EMBL" id="MBB6731794.1"/>
    </source>
</evidence>
<dbReference type="InterPro" id="IPR009006">
    <property type="entry name" value="Ala_racemase/Decarboxylase_C"/>
</dbReference>
<gene>
    <name evidence="11" type="primary">vanT</name>
    <name evidence="11" type="ORF">H7C18_12810</name>
</gene>
<evidence type="ECO:0000256" key="3">
    <source>
        <dbReference type="ARBA" id="ARBA00007400"/>
    </source>
</evidence>
<comment type="pathway">
    <text evidence="6">Amino-acid biosynthesis; D-alanine biosynthesis; D-alanine from L-alanine: step 1/1.</text>
</comment>
<feature type="transmembrane region" description="Helical" evidence="9">
    <location>
        <begin position="221"/>
        <end position="239"/>
    </location>
</feature>
<feature type="transmembrane region" description="Helical" evidence="9">
    <location>
        <begin position="38"/>
        <end position="61"/>
    </location>
</feature>
<dbReference type="SUPFAM" id="SSF50621">
    <property type="entry name" value="Alanine racemase C-terminal domain-like"/>
    <property type="match status" value="1"/>
</dbReference>
<sequence>MAAKLGYGGVDRFRLAAALLVVANHTGPLSSYSLTADFLLSGVLARLANAFFFMVSGYFLFGRPRDDRRQERAALGRFLSRIGLFYAAGMLLYLPLNVYDGYFASGKGVLSYAEDIAFNGTMYHLWYLPAVMLGMCIVYGLRGVLSDRWTLGASAFLYALGLLGDSYYGLTAKAGVLSSFYDVLFEGFHYTRNGLFFAPLYIALGALAARRPLRPGFVRGYAGMLLISSGLLLAEGKALHEAGWPRHDSMYAAMVPAAYFLFRLLLAWGGAERRLLRPICAWMYVLHPLAIVLLRGIAEATGLVPFLIRNSLVYFLSVSVLSALLSMAVVCLDRLRKRRRKTGNIPSRAWAEIDLGHLEHNIGALGSLLPGGTQMMAVVKADAYGHGGVPIAKRLYKAGVRFFAVAEVDEGIALRRGGLRGDILVLGYTPSHRLTDLVRFKLMQTVVSADDAERLQASGHRLAVHVKIDTGMNRLGEPSGRIERVLSMYRHSRLRVAGTFSHLAAADGTEPEAVAFTRGQIDRFLRAVAEVRAAGFDPGPVHLQSSYGILNYPELRFDLVRPGIALYGLLANERDKKAAGIDLRPVLALKATVTRVETVRAGEHVGYGMSYAASRDSVVATVSIGYADGVPRELSERGGCVLVRGRRAPIVGRICMDQMMADVTGIGEVRPGDTVTLIGADGDECITAEEVAGWTGTISNETVTSIGARVARRYV</sequence>
<dbReference type="Gene3D" id="3.20.20.10">
    <property type="entry name" value="Alanine racemase"/>
    <property type="match status" value="1"/>
</dbReference>
<dbReference type="SUPFAM" id="SSF51419">
    <property type="entry name" value="PLP-binding barrel"/>
    <property type="match status" value="1"/>
</dbReference>
<dbReference type="RefSeq" id="WP_185129464.1">
    <property type="nucleotide sequence ID" value="NZ_JACJVO010000015.1"/>
</dbReference>
<dbReference type="NCBIfam" id="NF033131">
    <property type="entry name" value="vanT-G-Cterm"/>
    <property type="match status" value="1"/>
</dbReference>
<dbReference type="GO" id="GO:0008784">
    <property type="term" value="F:alanine racemase activity"/>
    <property type="evidence" value="ECO:0007669"/>
    <property type="project" value="UniProtKB-UniRule"/>
</dbReference>
<evidence type="ECO:0000256" key="6">
    <source>
        <dbReference type="HAMAP-Rule" id="MF_01201"/>
    </source>
</evidence>
<feature type="transmembrane region" description="Helical" evidence="9">
    <location>
        <begin position="124"/>
        <end position="142"/>
    </location>
</feature>
<comment type="cofactor">
    <cofactor evidence="1 6 7">
        <name>pyridoxal 5'-phosphate</name>
        <dbReference type="ChEBI" id="CHEBI:597326"/>
    </cofactor>
</comment>
<evidence type="ECO:0000256" key="1">
    <source>
        <dbReference type="ARBA" id="ARBA00001933"/>
    </source>
</evidence>
<comment type="subcellular location">
    <subcellularLocation>
        <location evidence="2">Membrane</location>
    </subcellularLocation>
</comment>
<evidence type="ECO:0000256" key="8">
    <source>
        <dbReference type="PIRSR" id="PIRSR600821-52"/>
    </source>
</evidence>
<feature type="active site" description="Proton acceptor; specific for D-alanine" evidence="6">
    <location>
        <position position="380"/>
    </location>
</feature>
<dbReference type="InterPro" id="IPR020622">
    <property type="entry name" value="Ala_racemase_pyridoxalP-BS"/>
</dbReference>
<feature type="transmembrane region" description="Helical" evidence="9">
    <location>
        <begin position="190"/>
        <end position="209"/>
    </location>
</feature>
<feature type="transmembrane region" description="Helical" evidence="9">
    <location>
        <begin position="82"/>
        <end position="104"/>
    </location>
</feature>
<comment type="function">
    <text evidence="6">Catalyzes the interconversion of L-alanine and D-alanine. May also act on other amino acids.</text>
</comment>
<proteinExistence type="inferred from homology"/>
<keyword evidence="9" id="KW-0812">Transmembrane</keyword>
<dbReference type="NCBIfam" id="TIGR00492">
    <property type="entry name" value="alr"/>
    <property type="match status" value="1"/>
</dbReference>
<dbReference type="FunFam" id="3.20.20.10:FF:000002">
    <property type="entry name" value="Alanine racemase"/>
    <property type="match status" value="1"/>
</dbReference>
<keyword evidence="5 6" id="KW-0413">Isomerase</keyword>
<dbReference type="PRINTS" id="PR00992">
    <property type="entry name" value="ALARACEMASE"/>
</dbReference>
<dbReference type="Pfam" id="PF01757">
    <property type="entry name" value="Acyl_transf_3"/>
    <property type="match status" value="1"/>
</dbReference>
<keyword evidence="12" id="KW-1185">Reference proteome</keyword>
<evidence type="ECO:0000256" key="9">
    <source>
        <dbReference type="SAM" id="Phobius"/>
    </source>
</evidence>
<dbReference type="UniPathway" id="UPA00042">
    <property type="reaction ID" value="UER00497"/>
</dbReference>
<dbReference type="Proteomes" id="UP000564644">
    <property type="component" value="Unassembled WGS sequence"/>
</dbReference>
<dbReference type="EMBL" id="JACJVO010000015">
    <property type="protein sequence ID" value="MBB6731794.1"/>
    <property type="molecule type" value="Genomic_DNA"/>
</dbReference>
<comment type="caution">
    <text evidence="11">The sequence shown here is derived from an EMBL/GenBank/DDBJ whole genome shotgun (WGS) entry which is preliminary data.</text>
</comment>
<protein>
    <recommendedName>
        <fullName evidence="6">Alanine racemase</fullName>
        <ecNumber evidence="6">5.1.1.1</ecNumber>
    </recommendedName>
</protein>
<feature type="transmembrane region" description="Helical" evidence="9">
    <location>
        <begin position="149"/>
        <end position="170"/>
    </location>
</feature>
<organism evidence="11 12">
    <name type="scientific">Cohnella zeiphila</name>
    <dbReference type="NCBI Taxonomy" id="2761120"/>
    <lineage>
        <taxon>Bacteria</taxon>
        <taxon>Bacillati</taxon>
        <taxon>Bacillota</taxon>
        <taxon>Bacilli</taxon>
        <taxon>Bacillales</taxon>
        <taxon>Paenibacillaceae</taxon>
        <taxon>Cohnella</taxon>
    </lineage>
</organism>
<dbReference type="GO" id="GO:0030170">
    <property type="term" value="F:pyridoxal phosphate binding"/>
    <property type="evidence" value="ECO:0007669"/>
    <property type="project" value="UniProtKB-UniRule"/>
</dbReference>
<name>A0A7X0SKY1_9BACL</name>
<comment type="catalytic activity">
    <reaction evidence="6">
        <text>L-alanine = D-alanine</text>
        <dbReference type="Rhea" id="RHEA:20249"/>
        <dbReference type="ChEBI" id="CHEBI:57416"/>
        <dbReference type="ChEBI" id="CHEBI:57972"/>
        <dbReference type="EC" id="5.1.1.1"/>
    </reaction>
</comment>
<dbReference type="InterPro" id="IPR002656">
    <property type="entry name" value="Acyl_transf_3_dom"/>
</dbReference>
<dbReference type="AlphaFoldDB" id="A0A7X0SKY1"/>
<feature type="transmembrane region" description="Helical" evidence="9">
    <location>
        <begin position="312"/>
        <end position="332"/>
    </location>
</feature>
<comment type="similarity">
    <text evidence="6">Belongs to the alanine racemase family.</text>
</comment>
<dbReference type="GO" id="GO:0005829">
    <property type="term" value="C:cytosol"/>
    <property type="evidence" value="ECO:0007669"/>
    <property type="project" value="TreeGrafter"/>
</dbReference>
<accession>A0A7X0SKY1</accession>
<evidence type="ECO:0000256" key="7">
    <source>
        <dbReference type="PIRSR" id="PIRSR600821-50"/>
    </source>
</evidence>
<dbReference type="SMART" id="SM01005">
    <property type="entry name" value="Ala_racemase_C"/>
    <property type="match status" value="1"/>
</dbReference>
<dbReference type="InterPro" id="IPR001608">
    <property type="entry name" value="Ala_racemase_N"/>
</dbReference>
<dbReference type="EC" id="5.1.1.1" evidence="6"/>
<dbReference type="Pfam" id="PF01168">
    <property type="entry name" value="Ala_racemase_N"/>
    <property type="match status" value="1"/>
</dbReference>
<reference evidence="11 12" key="1">
    <citation type="submission" date="2020-08" db="EMBL/GenBank/DDBJ databases">
        <title>Cohnella phylogeny.</title>
        <authorList>
            <person name="Dunlap C."/>
        </authorList>
    </citation>
    <scope>NUCLEOTIDE SEQUENCE [LARGE SCALE GENOMIC DNA]</scope>
    <source>
        <strain evidence="11 12">CBP 2801</strain>
    </source>
</reference>
<feature type="binding site" evidence="6 8">
    <location>
        <position position="656"/>
    </location>
    <ligand>
        <name>substrate</name>
    </ligand>
</feature>
<comment type="similarity">
    <text evidence="3">Belongs to the acyltransferase 3 family.</text>
</comment>
<dbReference type="Gene3D" id="2.40.37.10">
    <property type="entry name" value="Lyase, Ornithine Decarboxylase, Chain A, domain 1"/>
    <property type="match status" value="1"/>
</dbReference>
<feature type="domain" description="Alanine racemase C-terminal" evidence="10">
    <location>
        <begin position="586"/>
        <end position="715"/>
    </location>
</feature>
<feature type="transmembrane region" description="Helical" evidence="9">
    <location>
        <begin position="251"/>
        <end position="269"/>
    </location>
</feature>
<keyword evidence="9" id="KW-0472">Membrane</keyword>
<dbReference type="PANTHER" id="PTHR30511">
    <property type="entry name" value="ALANINE RACEMASE"/>
    <property type="match status" value="1"/>
</dbReference>
<feature type="binding site" evidence="6 8">
    <location>
        <position position="474"/>
    </location>
    <ligand>
        <name>substrate</name>
    </ligand>
</feature>
<feature type="active site" description="Proton acceptor; specific for L-alanine" evidence="6">
    <location>
        <position position="607"/>
    </location>
</feature>
<feature type="modified residue" description="N6-(pyridoxal phosphate)lysine" evidence="6 7">
    <location>
        <position position="380"/>
    </location>
</feature>
<dbReference type="HAMAP" id="MF_01201">
    <property type="entry name" value="Ala_racemase"/>
    <property type="match status" value="1"/>
</dbReference>
<dbReference type="InterPro" id="IPR011079">
    <property type="entry name" value="Ala_racemase_C"/>
</dbReference>
<dbReference type="GO" id="GO:0030632">
    <property type="term" value="P:D-alanine biosynthetic process"/>
    <property type="evidence" value="ECO:0007669"/>
    <property type="project" value="UniProtKB-UniRule"/>
</dbReference>
<feature type="transmembrane region" description="Helical" evidence="9">
    <location>
        <begin position="281"/>
        <end position="306"/>
    </location>
</feature>
<dbReference type="InterPro" id="IPR029066">
    <property type="entry name" value="PLP-binding_barrel"/>
</dbReference>
<evidence type="ECO:0000256" key="5">
    <source>
        <dbReference type="ARBA" id="ARBA00023235"/>
    </source>
</evidence>
<dbReference type="Pfam" id="PF00842">
    <property type="entry name" value="Ala_racemase_C"/>
    <property type="match status" value="1"/>
</dbReference>
<dbReference type="PROSITE" id="PS00395">
    <property type="entry name" value="ALANINE_RACEMASE"/>
    <property type="match status" value="1"/>
</dbReference>
<dbReference type="PANTHER" id="PTHR30511:SF0">
    <property type="entry name" value="ALANINE RACEMASE, CATABOLIC-RELATED"/>
    <property type="match status" value="1"/>
</dbReference>
<evidence type="ECO:0000256" key="2">
    <source>
        <dbReference type="ARBA" id="ARBA00004370"/>
    </source>
</evidence>
<keyword evidence="9" id="KW-1133">Transmembrane helix</keyword>
<evidence type="ECO:0000256" key="4">
    <source>
        <dbReference type="ARBA" id="ARBA00022898"/>
    </source>
</evidence>
<evidence type="ECO:0000259" key="10">
    <source>
        <dbReference type="SMART" id="SM01005"/>
    </source>
</evidence>